<dbReference type="OrthoDB" id="10326105at2759"/>
<accession>A0A444E6K8</accession>
<feature type="compositionally biased region" description="Low complexity" evidence="1">
    <location>
        <begin position="121"/>
        <end position="130"/>
    </location>
</feature>
<evidence type="ECO:0000256" key="1">
    <source>
        <dbReference type="SAM" id="MobiDB-lite"/>
    </source>
</evidence>
<dbReference type="Proteomes" id="UP001222027">
    <property type="component" value="Unassembled WGS sequence"/>
</dbReference>
<feature type="compositionally biased region" description="Polar residues" evidence="1">
    <location>
        <begin position="155"/>
        <end position="165"/>
    </location>
</feature>
<evidence type="ECO:0000313" key="2">
    <source>
        <dbReference type="EMBL" id="KAJ8511083.1"/>
    </source>
</evidence>
<protein>
    <submittedName>
        <fullName evidence="2">Uncharacterized protein</fullName>
    </submittedName>
</protein>
<gene>
    <name evidence="2" type="ORF">OPV22_001517</name>
</gene>
<reference evidence="2 3" key="1">
    <citation type="submission" date="2022-12" db="EMBL/GenBank/DDBJ databases">
        <title>Chromosome-scale assembly of the Ensete ventricosum genome.</title>
        <authorList>
            <person name="Dussert Y."/>
            <person name="Stocks J."/>
            <person name="Wendawek A."/>
            <person name="Woldeyes F."/>
            <person name="Nichols R.A."/>
            <person name="Borrell J.S."/>
        </authorList>
    </citation>
    <scope>NUCLEOTIDE SEQUENCE [LARGE SCALE GENOMIC DNA]</scope>
    <source>
        <strain evidence="3">cv. Maze</strain>
        <tissue evidence="2">Seeds</tissue>
    </source>
</reference>
<feature type="compositionally biased region" description="Basic and acidic residues" evidence="1">
    <location>
        <begin position="131"/>
        <end position="140"/>
    </location>
</feature>
<feature type="region of interest" description="Disordered" evidence="1">
    <location>
        <begin position="213"/>
        <end position="267"/>
    </location>
</feature>
<comment type="caution">
    <text evidence="2">The sequence shown here is derived from an EMBL/GenBank/DDBJ whole genome shotgun (WGS) entry which is preliminary data.</text>
</comment>
<sequence length="472" mass="51544">MGDVQAPLRLSAPYFICVATAASEERIHCSTPRASPLTLAVAFCKYPRKLVKLFSSSKQRRKAHAGGRRWWRFFAKSKSSENGSSSSEKIRFRRGSSPVDGGEDCTGSSSACQESSPKEPSPSSSISPKSVLEKKLKVDGDSNEDDDGVKKTIRFGSSESSISRNDSGKLQREASSNVFDEGTRDGKAFASVASTRVPLSSLLVYTIDECLEEEKDETESHNSETSSCDGNTSTSLRPNAPSDIMKTEAGDVTQQNVATSDSDEEADQYEKLEMETDTAQVSLTSKEIQAYEALPGNGDDPCLVMRLPERTSSASFDLLKTKMLHGMHTSRGLSSMALRFSAVSRSSLKKQQQSDECAGDELWSKKILMGKRCQEPTEDDCHSLDDGVELWKKKITAGKQCPVLTWYDFPDNGQGAKTPAAEEDEAYCPLISDAEKEMEAAAPILSCKELMELEAEYFSNAVPFKGFGFSLA</sequence>
<feature type="region of interest" description="Disordered" evidence="1">
    <location>
        <begin position="79"/>
        <end position="185"/>
    </location>
</feature>
<dbReference type="EMBL" id="JAQQAF010000001">
    <property type="protein sequence ID" value="KAJ8511083.1"/>
    <property type="molecule type" value="Genomic_DNA"/>
</dbReference>
<name>A0A444E6K8_ENSVE</name>
<proteinExistence type="predicted"/>
<feature type="compositionally biased region" description="Polar residues" evidence="1">
    <location>
        <begin position="223"/>
        <end position="237"/>
    </location>
</feature>
<organism evidence="2 3">
    <name type="scientific">Ensete ventricosum</name>
    <name type="common">Abyssinian banana</name>
    <name type="synonym">Musa ensete</name>
    <dbReference type="NCBI Taxonomy" id="4639"/>
    <lineage>
        <taxon>Eukaryota</taxon>
        <taxon>Viridiplantae</taxon>
        <taxon>Streptophyta</taxon>
        <taxon>Embryophyta</taxon>
        <taxon>Tracheophyta</taxon>
        <taxon>Spermatophyta</taxon>
        <taxon>Magnoliopsida</taxon>
        <taxon>Liliopsida</taxon>
        <taxon>Zingiberales</taxon>
        <taxon>Musaceae</taxon>
        <taxon>Ensete</taxon>
    </lineage>
</organism>
<evidence type="ECO:0000313" key="3">
    <source>
        <dbReference type="Proteomes" id="UP001222027"/>
    </source>
</evidence>
<keyword evidence="3" id="KW-1185">Reference proteome</keyword>
<dbReference type="AlphaFoldDB" id="A0A444E6K8"/>